<dbReference type="GeneID" id="43635115"/>
<dbReference type="RefSeq" id="XP_031912996.1">
    <property type="nucleotide sequence ID" value="XM_032050905.1"/>
</dbReference>
<proteinExistence type="predicted"/>
<dbReference type="Proteomes" id="UP000325672">
    <property type="component" value="Unassembled WGS sequence"/>
</dbReference>
<dbReference type="EMBL" id="ML743581">
    <property type="protein sequence ID" value="KAE8136933.1"/>
    <property type="molecule type" value="Genomic_DNA"/>
</dbReference>
<name>A0A5N6SU59_ASPPS</name>
<evidence type="ECO:0000313" key="1">
    <source>
        <dbReference type="EMBL" id="KAE8136933.1"/>
    </source>
</evidence>
<organism evidence="1 2">
    <name type="scientific">Aspergillus pseudotamarii</name>
    <dbReference type="NCBI Taxonomy" id="132259"/>
    <lineage>
        <taxon>Eukaryota</taxon>
        <taxon>Fungi</taxon>
        <taxon>Dikarya</taxon>
        <taxon>Ascomycota</taxon>
        <taxon>Pezizomycotina</taxon>
        <taxon>Eurotiomycetes</taxon>
        <taxon>Eurotiomycetidae</taxon>
        <taxon>Eurotiales</taxon>
        <taxon>Aspergillaceae</taxon>
        <taxon>Aspergillus</taxon>
        <taxon>Aspergillus subgen. Circumdati</taxon>
    </lineage>
</organism>
<keyword evidence="2" id="KW-1185">Reference proteome</keyword>
<sequence length="151" mass="17076">MKEVPVIPSEAIEFLDNAQDLCFATTWVSAETMKQLVKRLSSYSAGGFGETLGRKISFKFIVLLCIHGGRRYAHLFGRSRVVAFESSKIRNRCRPLPRVLSRSKVKHSRPLVPSDIRQPDQPTQIYPHYAFFMSSLSFGIVDVAEAIQLCK</sequence>
<reference evidence="1 2" key="1">
    <citation type="submission" date="2019-04" db="EMBL/GenBank/DDBJ databases">
        <title>Friends and foes A comparative genomics study of 23 Aspergillus species from section Flavi.</title>
        <authorList>
            <consortium name="DOE Joint Genome Institute"/>
            <person name="Kjaerbolling I."/>
            <person name="Vesth T."/>
            <person name="Frisvad J.C."/>
            <person name="Nybo J.L."/>
            <person name="Theobald S."/>
            <person name="Kildgaard S."/>
            <person name="Isbrandt T."/>
            <person name="Kuo A."/>
            <person name="Sato A."/>
            <person name="Lyhne E.K."/>
            <person name="Kogle M.E."/>
            <person name="Wiebenga A."/>
            <person name="Kun R.S."/>
            <person name="Lubbers R.J."/>
            <person name="Makela M.R."/>
            <person name="Barry K."/>
            <person name="Chovatia M."/>
            <person name="Clum A."/>
            <person name="Daum C."/>
            <person name="Haridas S."/>
            <person name="He G."/>
            <person name="LaButti K."/>
            <person name="Lipzen A."/>
            <person name="Mondo S."/>
            <person name="Riley R."/>
            <person name="Salamov A."/>
            <person name="Simmons B.A."/>
            <person name="Magnuson J.K."/>
            <person name="Henrissat B."/>
            <person name="Mortensen U.H."/>
            <person name="Larsen T.O."/>
            <person name="Devries R.P."/>
            <person name="Grigoriev I.V."/>
            <person name="Machida M."/>
            <person name="Baker S.E."/>
            <person name="Andersen M.R."/>
        </authorList>
    </citation>
    <scope>NUCLEOTIDE SEQUENCE [LARGE SCALE GENOMIC DNA]</scope>
    <source>
        <strain evidence="1 2">CBS 117625</strain>
    </source>
</reference>
<gene>
    <name evidence="1" type="ORF">BDV38DRAFT_106757</name>
</gene>
<accession>A0A5N6SU59</accession>
<protein>
    <submittedName>
        <fullName evidence="1">Uncharacterized protein</fullName>
    </submittedName>
</protein>
<evidence type="ECO:0000313" key="2">
    <source>
        <dbReference type="Proteomes" id="UP000325672"/>
    </source>
</evidence>
<dbReference type="AlphaFoldDB" id="A0A5N6SU59"/>